<dbReference type="Gene3D" id="3.10.129.10">
    <property type="entry name" value="Hotdog Thioesterase"/>
    <property type="match status" value="1"/>
</dbReference>
<keyword evidence="5" id="KW-1185">Reference proteome</keyword>
<dbReference type="InterPro" id="IPR029069">
    <property type="entry name" value="HotDog_dom_sf"/>
</dbReference>
<dbReference type="EMBL" id="PDCP01000061">
    <property type="protein sequence ID" value="PEG34542.1"/>
    <property type="molecule type" value="Genomic_DNA"/>
</dbReference>
<evidence type="ECO:0000313" key="5">
    <source>
        <dbReference type="Proteomes" id="UP000220914"/>
    </source>
</evidence>
<dbReference type="SUPFAM" id="SSF54637">
    <property type="entry name" value="Thioesterase/thiol ester dehydrase-isomerase"/>
    <property type="match status" value="2"/>
</dbReference>
<dbReference type="GO" id="GO:0016289">
    <property type="term" value="F:acyl-CoA hydrolase activity"/>
    <property type="evidence" value="ECO:0007669"/>
    <property type="project" value="UniProtKB-ARBA"/>
</dbReference>
<protein>
    <submittedName>
        <fullName evidence="4">Phenylacetic acid degradation protein</fullName>
    </submittedName>
</protein>
<dbReference type="Pfam" id="PF03061">
    <property type="entry name" value="4HBT"/>
    <property type="match status" value="1"/>
</dbReference>
<dbReference type="AlphaFoldDB" id="A0A2A7MRV7"/>
<reference evidence="3" key="3">
    <citation type="submission" date="2020-02" db="EMBL/GenBank/DDBJ databases">
        <authorList>
            <person name="Matsumoto Y."/>
            <person name="Motooka D."/>
            <person name="Nakamura S."/>
        </authorList>
    </citation>
    <scope>NUCLEOTIDE SEQUENCE</scope>
    <source>
        <strain evidence="3">JCM 6377</strain>
    </source>
</reference>
<evidence type="ECO:0000259" key="2">
    <source>
        <dbReference type="Pfam" id="PF03061"/>
    </source>
</evidence>
<dbReference type="InterPro" id="IPR006683">
    <property type="entry name" value="Thioestr_dom"/>
</dbReference>
<reference evidence="4 5" key="1">
    <citation type="submission" date="2017-10" db="EMBL/GenBank/DDBJ databases">
        <title>The new phylogeny of genus Mycobacterium.</title>
        <authorList>
            <person name="Tortoli E."/>
            <person name="Trovato A."/>
            <person name="Cirillo D.M."/>
        </authorList>
    </citation>
    <scope>NUCLEOTIDE SEQUENCE [LARGE SCALE GENOMIC DNA]</scope>
    <source>
        <strain evidence="4 5">CCUG37673</strain>
    </source>
</reference>
<dbReference type="NCBIfam" id="TIGR00369">
    <property type="entry name" value="unchar_dom_1"/>
    <property type="match status" value="1"/>
</dbReference>
<name>A0A2A7MRV7_MYCAG</name>
<evidence type="ECO:0000256" key="1">
    <source>
        <dbReference type="ARBA" id="ARBA00022801"/>
    </source>
</evidence>
<dbReference type="CDD" id="cd03443">
    <property type="entry name" value="PaaI_thioesterase"/>
    <property type="match status" value="1"/>
</dbReference>
<dbReference type="RefSeq" id="WP_097942767.1">
    <property type="nucleotide sequence ID" value="NZ_BLKS01000001.1"/>
</dbReference>
<feature type="domain" description="Thioesterase" evidence="2">
    <location>
        <begin position="186"/>
        <end position="260"/>
    </location>
</feature>
<evidence type="ECO:0000313" key="3">
    <source>
        <dbReference type="EMBL" id="GFG49741.1"/>
    </source>
</evidence>
<sequence length="270" mass="28210">MTETPVTYPVNSALGRFGIAQVADSPDPFVSSMPLAGLVNPVTGLPTVGPLAVLVDHAAGLVNHYRRAADEWTVTSELTLEIAPGALDVVAADPSSVAVATARPTGTRERSALGSCEITVGDTVIAVGTVRSVYITHPGEFAQEWPPLTADDEQRPTELADIMALELDDTDVIRQRENPVLNNSLGIVHGGVSAAGLELAASAALNAGRVDEPLHTASLRVNYLRQFLAGDQSRYVGSVLRVGRRSGVADAQAVGADGEVALIARVTAYR</sequence>
<accession>A0A2A7MRV7</accession>
<reference evidence="3 6" key="2">
    <citation type="journal article" date="2019" name="Emerg. Microbes Infect.">
        <title>Comprehensive subspecies identification of 175 nontuberculous mycobacteria species based on 7547 genomic profiles.</title>
        <authorList>
            <person name="Matsumoto Y."/>
            <person name="Kinjo T."/>
            <person name="Motooka D."/>
            <person name="Nabeya D."/>
            <person name="Jung N."/>
            <person name="Uechi K."/>
            <person name="Horii T."/>
            <person name="Iida T."/>
            <person name="Fujita J."/>
            <person name="Nakamura S."/>
        </authorList>
    </citation>
    <scope>NUCLEOTIDE SEQUENCE [LARGE SCALE GENOMIC DNA]</scope>
    <source>
        <strain evidence="3 6">JCM 6377</strain>
    </source>
</reference>
<keyword evidence="1" id="KW-0378">Hydrolase</keyword>
<dbReference type="Proteomes" id="UP000220914">
    <property type="component" value="Unassembled WGS sequence"/>
</dbReference>
<evidence type="ECO:0000313" key="4">
    <source>
        <dbReference type="EMBL" id="PEG34542.1"/>
    </source>
</evidence>
<comment type="caution">
    <text evidence="4">The sequence shown here is derived from an EMBL/GenBank/DDBJ whole genome shotgun (WGS) entry which is preliminary data.</text>
</comment>
<evidence type="ECO:0000313" key="6">
    <source>
        <dbReference type="Proteomes" id="UP000465302"/>
    </source>
</evidence>
<organism evidence="4 5">
    <name type="scientific">Mycolicibacterium agri</name>
    <name type="common">Mycobacterium agri</name>
    <dbReference type="NCBI Taxonomy" id="36811"/>
    <lineage>
        <taxon>Bacteria</taxon>
        <taxon>Bacillati</taxon>
        <taxon>Actinomycetota</taxon>
        <taxon>Actinomycetes</taxon>
        <taxon>Mycobacteriales</taxon>
        <taxon>Mycobacteriaceae</taxon>
        <taxon>Mycolicibacterium</taxon>
    </lineage>
</organism>
<dbReference type="InterPro" id="IPR003736">
    <property type="entry name" value="PAAI_dom"/>
</dbReference>
<gene>
    <name evidence="4" type="ORF">CQY20_25005</name>
    <name evidence="3" type="ORF">MAGR_11820</name>
</gene>
<dbReference type="Proteomes" id="UP000465302">
    <property type="component" value="Unassembled WGS sequence"/>
</dbReference>
<dbReference type="OrthoDB" id="4698424at2"/>
<proteinExistence type="predicted"/>
<dbReference type="EMBL" id="BLKS01000001">
    <property type="protein sequence ID" value="GFG49741.1"/>
    <property type="molecule type" value="Genomic_DNA"/>
</dbReference>